<dbReference type="GO" id="GO:0005762">
    <property type="term" value="C:mitochondrial large ribosomal subunit"/>
    <property type="evidence" value="ECO:0007669"/>
    <property type="project" value="TreeGrafter"/>
</dbReference>
<evidence type="ECO:0000313" key="9">
    <source>
        <dbReference type="Proteomes" id="UP000887581"/>
    </source>
</evidence>
<evidence type="ECO:0000256" key="3">
    <source>
        <dbReference type="ARBA" id="ARBA00022946"/>
    </source>
</evidence>
<evidence type="ECO:0000256" key="5">
    <source>
        <dbReference type="ARBA" id="ARBA00023128"/>
    </source>
</evidence>
<keyword evidence="3" id="KW-0809">Transit peptide</keyword>
<keyword evidence="5" id="KW-0496">Mitochondrion</keyword>
<dbReference type="Gene3D" id="3.40.30.10">
    <property type="entry name" value="Glutaredoxin"/>
    <property type="match status" value="1"/>
</dbReference>
<name>A0A915PL17_9BILA</name>
<dbReference type="PANTHER" id="PTHR33618">
    <property type="entry name" value="39S RIBOSOMAL PROTEIN L53, MITOCHONDRIAL"/>
    <property type="match status" value="1"/>
</dbReference>
<keyword evidence="6" id="KW-0687">Ribonucleoprotein</keyword>
<organism evidence="9 10">
    <name type="scientific">Setaria digitata</name>
    <dbReference type="NCBI Taxonomy" id="48799"/>
    <lineage>
        <taxon>Eukaryota</taxon>
        <taxon>Metazoa</taxon>
        <taxon>Ecdysozoa</taxon>
        <taxon>Nematoda</taxon>
        <taxon>Chromadorea</taxon>
        <taxon>Rhabditida</taxon>
        <taxon>Spirurina</taxon>
        <taxon>Spiruromorpha</taxon>
        <taxon>Filarioidea</taxon>
        <taxon>Setariidae</taxon>
        <taxon>Setaria</taxon>
    </lineage>
</organism>
<reference evidence="10" key="1">
    <citation type="submission" date="2022-11" db="UniProtKB">
        <authorList>
            <consortium name="WormBaseParasite"/>
        </authorList>
    </citation>
    <scope>IDENTIFICATION</scope>
</reference>
<dbReference type="WBParaSite" id="sdigi.contig159.g5420.t1">
    <property type="protein sequence ID" value="sdigi.contig159.g5420.t1"/>
    <property type="gene ID" value="sdigi.contig159.g5420"/>
</dbReference>
<comment type="similarity">
    <text evidence="2">Belongs to the mitochondrion-specific ribosomal protein mL53 family.</text>
</comment>
<dbReference type="InterPro" id="IPR052473">
    <property type="entry name" value="mtLSU_mL53"/>
</dbReference>
<evidence type="ECO:0000256" key="7">
    <source>
        <dbReference type="ARBA" id="ARBA00035180"/>
    </source>
</evidence>
<dbReference type="AlphaFoldDB" id="A0A915PL17"/>
<proteinExistence type="inferred from homology"/>
<protein>
    <recommendedName>
        <fullName evidence="7">Large ribosomal subunit protein mL53</fullName>
    </recommendedName>
    <alternativeName>
        <fullName evidence="8">39S ribosomal protein L53, mitochondrial</fullName>
    </alternativeName>
</protein>
<dbReference type="PANTHER" id="PTHR33618:SF1">
    <property type="entry name" value="LARGE RIBOSOMAL SUBUNIT PROTEIN ML53"/>
    <property type="match status" value="1"/>
</dbReference>
<accession>A0A915PL17</accession>
<dbReference type="Pfam" id="PF10780">
    <property type="entry name" value="MRP_L53"/>
    <property type="match status" value="1"/>
</dbReference>
<dbReference type="Proteomes" id="UP000887581">
    <property type="component" value="Unplaced"/>
</dbReference>
<comment type="subcellular location">
    <subcellularLocation>
        <location evidence="1">Mitochondrion</location>
    </subcellularLocation>
</comment>
<evidence type="ECO:0000313" key="10">
    <source>
        <dbReference type="WBParaSite" id="sdigi.contig159.g5420.t1"/>
    </source>
</evidence>
<keyword evidence="9" id="KW-1185">Reference proteome</keyword>
<evidence type="ECO:0000256" key="1">
    <source>
        <dbReference type="ARBA" id="ARBA00004173"/>
    </source>
</evidence>
<keyword evidence="4" id="KW-0689">Ribosomal protein</keyword>
<evidence type="ECO:0000256" key="4">
    <source>
        <dbReference type="ARBA" id="ARBA00022980"/>
    </source>
</evidence>
<evidence type="ECO:0000256" key="8">
    <source>
        <dbReference type="ARBA" id="ARBA00042721"/>
    </source>
</evidence>
<evidence type="ECO:0000256" key="6">
    <source>
        <dbReference type="ARBA" id="ARBA00023274"/>
    </source>
</evidence>
<dbReference type="InterPro" id="IPR019716">
    <property type="entry name" value="Ribosomal_mL53"/>
</dbReference>
<sequence>MWERIRFGARWRTGERTALAIRGMDLKNVKSIQFSFDPFHHDCRSLRTFWFLISSPYVQRTNQLIKVKCNIKNDRQPPYFYADLNDGKKLLFRTSGMHVMDLLMTFNRLLGNPEFGKSGIRPLPKID</sequence>
<evidence type="ECO:0000256" key="2">
    <source>
        <dbReference type="ARBA" id="ARBA00005557"/>
    </source>
</evidence>